<dbReference type="Pfam" id="PF08240">
    <property type="entry name" value="ADH_N"/>
    <property type="match status" value="1"/>
</dbReference>
<comment type="cofactor">
    <cofactor evidence="1">
        <name>Zn(2+)</name>
        <dbReference type="ChEBI" id="CHEBI:29105"/>
    </cofactor>
</comment>
<feature type="domain" description="Gfo/Idh/MocA-like oxidoreductase N-terminal" evidence="7">
    <location>
        <begin position="390"/>
        <end position="507"/>
    </location>
</feature>
<dbReference type="InterPro" id="IPR055170">
    <property type="entry name" value="GFO_IDH_MocA-like_dom"/>
</dbReference>
<dbReference type="InterPro" id="IPR013154">
    <property type="entry name" value="ADH-like_N"/>
</dbReference>
<keyword evidence="4" id="KW-0862">Zinc</keyword>
<dbReference type="Gene3D" id="3.30.360.10">
    <property type="entry name" value="Dihydrodipicolinate Reductase, domain 2"/>
    <property type="match status" value="1"/>
</dbReference>
<reference evidence="10" key="1">
    <citation type="submission" date="2020-08" db="EMBL/GenBank/DDBJ databases">
        <title>Hyunsoonleella sp. strain SJ7 genome sequencing and assembly.</title>
        <authorList>
            <person name="Kim I."/>
        </authorList>
    </citation>
    <scope>NUCLEOTIDE SEQUENCE</scope>
    <source>
        <strain evidence="10">SJ7</strain>
    </source>
</reference>
<evidence type="ECO:0000313" key="10">
    <source>
        <dbReference type="EMBL" id="MBC3758487.1"/>
    </source>
</evidence>
<sequence>MKQIIQDLKNGETILEEVPVPMVKSGHVLIKTTRSLVSLGTERMLVEFGKANFIQKARQQPDKVKMVLDKVKTDGLKPTMDAVFNKLNQPLPLGYCNVGEVVAVGKGVLELKVGDRVASNGNHAEYVNVPKNLVAKIPDNVTDDEAAFTVIGSIGLQGIRLLNPTFGETIVVVGLGLIGLVTAELLLANGCNVIGFDFDPAKIKIAKTKGITAINPGEGTDQVKFVESFTNGVGADGVIITASNKSNEIISQSANMCRKRGRIILVGVIGLDISRADFYEKEISFQVSCSYGAGRYDDAYETKGHDYPIGYVRWTEKRNFEAILNAISKGNLDVKPLITERVALNDYKQIYGDMKNSKSIASIIEYTSTDKPQSTVVIKEKSFQGKNGVIGIIGSGNFTSSTILPNLKKLNADIKYIASSGGLSSTIMAKRHDIANSTSNYKEILEDHEVDLVFITTKHNMHAPMVLEAIKSNKSVFVEKPLALNRADLDEIIKAYNANDLNISVGFNRRFAPLAKKMKRLLGKDRSPINILATMNAGFIPSDVWVHDMEVGGGRIIGEACHYIDLCTYFTGSKVKAVCMNAMGVTPEENTDNASILLKYENGSNAVINYFANGSKAYSKERVEIYSQERTMVMDNWRKLRTYGFKGKSNVSSKQDKGHYNQFFELIKGQKTGGLPIIPFEEIVNTTKSSFAAIDSLKKQQWIFVD</sequence>
<evidence type="ECO:0000259" key="8">
    <source>
        <dbReference type="Pfam" id="PF08240"/>
    </source>
</evidence>
<dbReference type="RefSeq" id="WP_186561406.1">
    <property type="nucleotide sequence ID" value="NZ_JACNMF010000002.1"/>
</dbReference>
<name>A0A923HB15_9FLAO</name>
<feature type="domain" description="GFO/IDH/MocA-like oxidoreductase" evidence="9">
    <location>
        <begin position="542"/>
        <end position="629"/>
    </location>
</feature>
<feature type="domain" description="Alcohol dehydrogenase-like N-terminal" evidence="8">
    <location>
        <begin position="85"/>
        <end position="139"/>
    </location>
</feature>
<dbReference type="GO" id="GO:0000166">
    <property type="term" value="F:nucleotide binding"/>
    <property type="evidence" value="ECO:0007669"/>
    <property type="project" value="InterPro"/>
</dbReference>
<dbReference type="SUPFAM" id="SSF51735">
    <property type="entry name" value="NAD(P)-binding Rossmann-fold domains"/>
    <property type="match status" value="2"/>
</dbReference>
<evidence type="ECO:0000256" key="1">
    <source>
        <dbReference type="ARBA" id="ARBA00001947"/>
    </source>
</evidence>
<dbReference type="EMBL" id="JACNMF010000002">
    <property type="protein sequence ID" value="MBC3758487.1"/>
    <property type="molecule type" value="Genomic_DNA"/>
</dbReference>
<accession>A0A923HB15</accession>
<evidence type="ECO:0000256" key="2">
    <source>
        <dbReference type="ARBA" id="ARBA00008072"/>
    </source>
</evidence>
<dbReference type="SUPFAM" id="SSF50129">
    <property type="entry name" value="GroES-like"/>
    <property type="match status" value="1"/>
</dbReference>
<feature type="domain" description="Alcohol dehydrogenase-like C-terminal" evidence="6">
    <location>
        <begin position="178"/>
        <end position="298"/>
    </location>
</feature>
<dbReference type="Gene3D" id="3.40.50.720">
    <property type="entry name" value="NAD(P)-binding Rossmann-like Domain"/>
    <property type="match status" value="2"/>
</dbReference>
<dbReference type="GO" id="GO:0016491">
    <property type="term" value="F:oxidoreductase activity"/>
    <property type="evidence" value="ECO:0007669"/>
    <property type="project" value="UniProtKB-KW"/>
</dbReference>
<keyword evidence="3" id="KW-0479">Metal-binding</keyword>
<dbReference type="AlphaFoldDB" id="A0A923HB15"/>
<dbReference type="InterPro" id="IPR011032">
    <property type="entry name" value="GroES-like_sf"/>
</dbReference>
<dbReference type="PANTHER" id="PTHR43350:SF19">
    <property type="entry name" value="D-GULOSIDE 3-DEHYDROGENASE"/>
    <property type="match status" value="1"/>
</dbReference>
<dbReference type="Pfam" id="PF22725">
    <property type="entry name" value="GFO_IDH_MocA_C3"/>
    <property type="match status" value="1"/>
</dbReference>
<proteinExistence type="inferred from homology"/>
<protein>
    <submittedName>
        <fullName evidence="10">Bi-domain-containing oxidoreductase</fullName>
    </submittedName>
</protein>
<dbReference type="PANTHER" id="PTHR43350">
    <property type="entry name" value="NAD-DEPENDENT ALCOHOL DEHYDROGENASE"/>
    <property type="match status" value="1"/>
</dbReference>
<dbReference type="SUPFAM" id="SSF55347">
    <property type="entry name" value="Glyceraldehyde-3-phosphate dehydrogenase-like, C-terminal domain"/>
    <property type="match status" value="1"/>
</dbReference>
<comment type="similarity">
    <text evidence="2">Belongs to the zinc-containing alcohol dehydrogenase family.</text>
</comment>
<organism evidence="10 11">
    <name type="scientific">Hyunsoonleella aquatilis</name>
    <dbReference type="NCBI Taxonomy" id="2762758"/>
    <lineage>
        <taxon>Bacteria</taxon>
        <taxon>Pseudomonadati</taxon>
        <taxon>Bacteroidota</taxon>
        <taxon>Flavobacteriia</taxon>
        <taxon>Flavobacteriales</taxon>
        <taxon>Flavobacteriaceae</taxon>
    </lineage>
</organism>
<dbReference type="GO" id="GO:0046872">
    <property type="term" value="F:metal ion binding"/>
    <property type="evidence" value="ECO:0007669"/>
    <property type="project" value="UniProtKB-KW"/>
</dbReference>
<evidence type="ECO:0000259" key="9">
    <source>
        <dbReference type="Pfam" id="PF22725"/>
    </source>
</evidence>
<dbReference type="CDD" id="cd08255">
    <property type="entry name" value="2-desacetyl-2-hydroxyethyl_bacteriochlorophyllide_like"/>
    <property type="match status" value="1"/>
</dbReference>
<evidence type="ECO:0000259" key="6">
    <source>
        <dbReference type="Pfam" id="PF00107"/>
    </source>
</evidence>
<evidence type="ECO:0000256" key="4">
    <source>
        <dbReference type="ARBA" id="ARBA00022833"/>
    </source>
</evidence>
<comment type="caution">
    <text evidence="10">The sequence shown here is derived from an EMBL/GenBank/DDBJ whole genome shotgun (WGS) entry which is preliminary data.</text>
</comment>
<dbReference type="Pfam" id="PF01408">
    <property type="entry name" value="GFO_IDH_MocA"/>
    <property type="match status" value="1"/>
</dbReference>
<dbReference type="Pfam" id="PF00107">
    <property type="entry name" value="ADH_zinc_N"/>
    <property type="match status" value="1"/>
</dbReference>
<dbReference type="Gene3D" id="3.90.180.10">
    <property type="entry name" value="Medium-chain alcohol dehydrogenases, catalytic domain"/>
    <property type="match status" value="1"/>
</dbReference>
<dbReference type="InterPro" id="IPR000683">
    <property type="entry name" value="Gfo/Idh/MocA-like_OxRdtase_N"/>
</dbReference>
<gene>
    <name evidence="10" type="ORF">H7U19_08735</name>
</gene>
<evidence type="ECO:0000259" key="7">
    <source>
        <dbReference type="Pfam" id="PF01408"/>
    </source>
</evidence>
<evidence type="ECO:0000313" key="11">
    <source>
        <dbReference type="Proteomes" id="UP000656244"/>
    </source>
</evidence>
<keyword evidence="5" id="KW-0560">Oxidoreductase</keyword>
<dbReference type="Proteomes" id="UP000656244">
    <property type="component" value="Unassembled WGS sequence"/>
</dbReference>
<evidence type="ECO:0000256" key="5">
    <source>
        <dbReference type="ARBA" id="ARBA00023002"/>
    </source>
</evidence>
<keyword evidence="11" id="KW-1185">Reference proteome</keyword>
<dbReference type="InterPro" id="IPR013149">
    <property type="entry name" value="ADH-like_C"/>
</dbReference>
<evidence type="ECO:0000256" key="3">
    <source>
        <dbReference type="ARBA" id="ARBA00022723"/>
    </source>
</evidence>
<dbReference type="InterPro" id="IPR036291">
    <property type="entry name" value="NAD(P)-bd_dom_sf"/>
</dbReference>